<accession>A0A2M6YCQ3</accession>
<dbReference type="Proteomes" id="UP000229896">
    <property type="component" value="Unassembled WGS sequence"/>
</dbReference>
<reference evidence="3" key="1">
    <citation type="submission" date="2017-09" db="EMBL/GenBank/DDBJ databases">
        <title>Depth-based differentiation of microbial function through sediment-hosted aquifers and enrichment of novel symbionts in the deep terrestrial subsurface.</title>
        <authorList>
            <person name="Probst A.J."/>
            <person name="Ladd B."/>
            <person name="Jarett J.K."/>
            <person name="Geller-Mcgrath D.E."/>
            <person name="Sieber C.M.K."/>
            <person name="Emerson J.B."/>
            <person name="Anantharaman K."/>
            <person name="Thomas B.C."/>
            <person name="Malmstrom R."/>
            <person name="Stieglmeier M."/>
            <person name="Klingl A."/>
            <person name="Woyke T."/>
            <person name="Ryan C.M."/>
            <person name="Banfield J.F."/>
        </authorList>
    </citation>
    <scope>NUCLEOTIDE SEQUENCE [LARGE SCALE GENOMIC DNA]</scope>
</reference>
<organism evidence="2 3">
    <name type="scientific">Candidatus Berkelbacteria bacterium CG08_land_8_20_14_0_20_39_8</name>
    <dbReference type="NCBI Taxonomy" id="1974511"/>
    <lineage>
        <taxon>Bacteria</taxon>
        <taxon>Candidatus Berkelbacteria</taxon>
    </lineage>
</organism>
<keyword evidence="1" id="KW-0472">Membrane</keyword>
<evidence type="ECO:0000313" key="2">
    <source>
        <dbReference type="EMBL" id="PIU24458.1"/>
    </source>
</evidence>
<evidence type="ECO:0000313" key="3">
    <source>
        <dbReference type="Proteomes" id="UP000229896"/>
    </source>
</evidence>
<dbReference type="AlphaFoldDB" id="A0A2M6YCQ3"/>
<protein>
    <submittedName>
        <fullName evidence="2">Uncharacterized protein</fullName>
    </submittedName>
</protein>
<feature type="transmembrane region" description="Helical" evidence="1">
    <location>
        <begin position="44"/>
        <end position="61"/>
    </location>
</feature>
<dbReference type="EMBL" id="PEXI01000032">
    <property type="protein sequence ID" value="PIU24458.1"/>
    <property type="molecule type" value="Genomic_DNA"/>
</dbReference>
<sequence>MNSRKTGDHALACFSQAKVYSPKFFVVQFGLLIKKTPERGSGDGIYVLAALAAASASLHFWQRRLLSMSSPKKRQ</sequence>
<gene>
    <name evidence="2" type="ORF">COT12_00920</name>
</gene>
<evidence type="ECO:0000256" key="1">
    <source>
        <dbReference type="SAM" id="Phobius"/>
    </source>
</evidence>
<proteinExistence type="predicted"/>
<comment type="caution">
    <text evidence="2">The sequence shown here is derived from an EMBL/GenBank/DDBJ whole genome shotgun (WGS) entry which is preliminary data.</text>
</comment>
<keyword evidence="1" id="KW-0812">Transmembrane</keyword>
<name>A0A2M6YCQ3_9BACT</name>
<keyword evidence="1" id="KW-1133">Transmembrane helix</keyword>